<sequence length="1953" mass="209628">MATTPSNNRLKLTPSNSLFLPRPARTPTRGRTMQESRLSLKRVVGTTCRSPTGFDAVNSLFAYIAGGAVVAVDVEGQHYSQRFFRARPTAVPVYSVTTSQNAPSTPTSTTPKANDSRNRVAPNFRESQFSPSDWADSPGSKTWTSRERIKAATCLALSRDGKYLAVGETGYAPRVLIFSLQDASSDVPLVSISEHTFGVNAVAWSPDSKYLASLGAANDGFLYVWKIDPRTGAAKLFQQNRCTSYIRDMVWMGNSLITLGLRHVKVWKIDEGPTVSPMKPKFLNESTPSTPTAQRPLPGRNMLLGDLLEATFTCAAVDGKRLIICTETGDVCILDDDDRQMKLVKVLSLDFAVTTVTIRGNVAYVGGKDGHFATLDVEGVMDGCAQSILTTTEASGGIVALGFLTDKLVTIDSRQSIDVWNPDFVPGQQVEAIAHIPIPGHGEPIAGIHALRRPNKANAAFVTWSYSGNVTFWDMDGRIKSSIEVPIDAAEPDGESEPANQLSCARTTINGKLLVTADRQGILKVTDVETKDCLLDIKAHSADCICVSIFEEDSKFVMACCGRDRTAQLFRRNSSGIIEHFQTLEFAARVVQVLVPTEDKVVTCSLDRTLQVHDLVSKEGEPDVIAAIPSKVMSLKASPTSMAMGQDNRTIFISLLDRSVCQFDLTTGRQVCHFKCTDEGGVESAVLESLSVGQWVPKDLDFLLGSSNTDKSVRIYDANSGTFLDREWGHTEGINGVCMVDDDDGTRKIVSVGSDGTIMIWTLDLNDPSPRSMSRDPSPVKEATSGRPTLRRVLSKAELAEFQRPLASGGRRSPSRTLQRRSSRLNLGAGSTITRTPTGTLQASPGSSTIMEDTPSRRRPSNGNQPDSPPPSPKSRVTRTPSLPVLGITARRKSSTPNLRGFGTLNMATEQACRTLRAYRKKLSSAEPITADALTELDHELRLTAAALGDRAIRSKAMNETVLSGLLDQYSERLVTLLDEKLRLTNQPKERDDGNSSEERRRSSADTSTASSPPRAAPTLAPLHLLATRKGPLGRGRGGPWGMNQEAAYTPLESLFLFQSLLAQGVDREAFVRVSELLKNNAHVKAGATYDPARLTPDALQQLFLLLLLEEVKGDEARPDGTDASASPGSRKRKLGSPPLPSLKDAYEHIEKVPALVDRLYSRYREHVVKEIREAEQKFANVQREIQILEKAEKERLAKAASQSGTPVLAPRDAKTVGGAHAPSSSPAATPGAAAGIRRGPTPNTPVYPPKPGASTAAHPTVASPSHLSAGTPPVRPSPSPKPANVPGPVLQPPAGLPLAASRLLQPPVQPTKPAISPRPDAVNKPKDAAGPPQAATPAGALKWEKPYQPPQAGQTPVAGQFQQNVPPNAAGLQKGQQPQQRQQLQDQYPVQTPGAGSQPRPPPGKSVLVPPQTTGQLASPLQPGPPRPTGTAMPPQGRPPSTTPLVPPGRPIQPQQPQQAQQQAPRPIASASPAPPKGASGPIATPQRWSQAQVATQQGQRPSPSASPAPLASQKDKPYTSPYTTQTPRLAIPEHIVRQAAGTPAARRPSPVAAPQTPRLTTPAPISKGFKTKWACRSTPSTPGPVVAEPESPAYKPVSLPQRATSIAPDAAKTGTRKLMPRPTPQGELTASRTRGRPAHNARTSVTPSASGTRRSQSVASQTDELSMDYSTLSANIKKEVLTPRPHDDAGDTTADESVHGRPHMATPGSVSSRLAKRKRQETPPEPPAPPSHVLWTRGFTKVSSSALDQISSHRDANMFATGVREKNAPNYRQIVLQPQDITSIRSAIKHGNKAAVQAAGSLPGGDPGTANVWLPLSEDLVPPKGIINSAQLERELVHMFCNAIMYNPDPDRGPGTAFMKRSQDEEEEIVGYHLDENGVVKNTRSMFVEVEKLLGDLRSAEKERGVPPLSVTRQVSVATPADDTAEDEDELAGDGGTAASIVKRRRIGTRG</sequence>
<feature type="region of interest" description="Disordered" evidence="3">
    <location>
        <begin position="764"/>
        <end position="884"/>
    </location>
</feature>
<dbReference type="Pfam" id="PF00439">
    <property type="entry name" value="Bromodomain"/>
    <property type="match status" value="1"/>
</dbReference>
<dbReference type="GO" id="GO:0006325">
    <property type="term" value="P:chromatin organization"/>
    <property type="evidence" value="ECO:0007669"/>
    <property type="project" value="UniProtKB-ARBA"/>
</dbReference>
<feature type="compositionally biased region" description="Low complexity" evidence="3">
    <location>
        <begin position="1503"/>
        <end position="1514"/>
    </location>
</feature>
<feature type="compositionally biased region" description="Low complexity" evidence="3">
    <location>
        <begin position="97"/>
        <end position="111"/>
    </location>
</feature>
<feature type="compositionally biased region" description="Low complexity" evidence="3">
    <location>
        <begin position="767"/>
        <end position="777"/>
    </location>
</feature>
<dbReference type="SUPFAM" id="SSF47370">
    <property type="entry name" value="Bromodomain"/>
    <property type="match status" value="1"/>
</dbReference>
<evidence type="ECO:0000256" key="1">
    <source>
        <dbReference type="ARBA" id="ARBA00023117"/>
    </source>
</evidence>
<feature type="compositionally biased region" description="Low complexity" evidence="3">
    <location>
        <begin position="21"/>
        <end position="31"/>
    </location>
</feature>
<feature type="compositionally biased region" description="Polar residues" evidence="3">
    <location>
        <begin position="1"/>
        <end position="18"/>
    </location>
</feature>
<dbReference type="EMBL" id="NRSZ01000461">
    <property type="protein sequence ID" value="PNY27097.1"/>
    <property type="molecule type" value="Genomic_DNA"/>
</dbReference>
<dbReference type="Gene3D" id="1.20.920.10">
    <property type="entry name" value="Bromodomain-like"/>
    <property type="match status" value="1"/>
</dbReference>
<feature type="domain" description="Bromo" evidence="4">
    <location>
        <begin position="1748"/>
        <end position="1850"/>
    </location>
</feature>
<comment type="caution">
    <text evidence="5">The sequence shown here is derived from an EMBL/GenBank/DDBJ whole genome shotgun (WGS) entry which is preliminary data.</text>
</comment>
<feature type="compositionally biased region" description="Polar residues" evidence="3">
    <location>
        <begin position="1488"/>
        <end position="1502"/>
    </location>
</feature>
<dbReference type="SUPFAM" id="SSF50978">
    <property type="entry name" value="WD40 repeat-like"/>
    <property type="match status" value="2"/>
</dbReference>
<protein>
    <recommendedName>
        <fullName evidence="4">Bromo domain-containing protein</fullName>
    </recommendedName>
</protein>
<feature type="compositionally biased region" description="Acidic residues" evidence="3">
    <location>
        <begin position="1925"/>
        <end position="1934"/>
    </location>
</feature>
<dbReference type="InterPro" id="IPR001680">
    <property type="entry name" value="WD40_rpt"/>
</dbReference>
<keyword evidence="6" id="KW-1185">Reference proteome</keyword>
<keyword evidence="2" id="KW-0175">Coiled coil</keyword>
<feature type="compositionally biased region" description="Polar residues" evidence="3">
    <location>
        <begin position="829"/>
        <end position="851"/>
    </location>
</feature>
<feature type="region of interest" description="Disordered" evidence="3">
    <location>
        <begin position="985"/>
        <end position="1024"/>
    </location>
</feature>
<feature type="region of interest" description="Disordered" evidence="3">
    <location>
        <begin position="1198"/>
        <end position="1296"/>
    </location>
</feature>
<evidence type="ECO:0000313" key="6">
    <source>
        <dbReference type="Proteomes" id="UP000236621"/>
    </source>
</evidence>
<feature type="compositionally biased region" description="Low complexity" evidence="3">
    <location>
        <begin position="1374"/>
        <end position="1392"/>
    </location>
</feature>
<evidence type="ECO:0000256" key="3">
    <source>
        <dbReference type="SAM" id="MobiDB-lite"/>
    </source>
</evidence>
<feature type="compositionally biased region" description="Basic and acidic residues" evidence="3">
    <location>
        <begin position="985"/>
        <end position="1004"/>
    </location>
</feature>
<dbReference type="InterPro" id="IPR036427">
    <property type="entry name" value="Bromodomain-like_sf"/>
</dbReference>
<dbReference type="InterPro" id="IPR015943">
    <property type="entry name" value="WD40/YVTN_repeat-like_dom_sf"/>
</dbReference>
<feature type="region of interest" description="Disordered" evidence="3">
    <location>
        <begin position="1308"/>
        <end position="1737"/>
    </location>
</feature>
<reference evidence="5 6" key="1">
    <citation type="submission" date="2017-08" db="EMBL/GenBank/DDBJ databases">
        <title>Harnessing the power of phylogenomics to disentangle the directionality and signatures of interkingdom host jumping in the parasitic fungal genus Tolypocladium.</title>
        <authorList>
            <person name="Quandt C.A."/>
            <person name="Patterson W."/>
            <person name="Spatafora J.W."/>
        </authorList>
    </citation>
    <scope>NUCLEOTIDE SEQUENCE [LARGE SCALE GENOMIC DNA]</scope>
    <source>
        <strain evidence="5 6">CBS 113982</strain>
    </source>
</reference>
<dbReference type="Gene3D" id="2.130.10.10">
    <property type="entry name" value="YVTN repeat-like/Quinoprotein amine dehydrogenase"/>
    <property type="match status" value="3"/>
</dbReference>
<feature type="region of interest" description="Disordered" evidence="3">
    <location>
        <begin position="1116"/>
        <end position="1143"/>
    </location>
</feature>
<dbReference type="STRING" id="45235.A0A2K3QHR2"/>
<feature type="region of interest" description="Disordered" evidence="3">
    <location>
        <begin position="1"/>
        <end position="36"/>
    </location>
</feature>
<feature type="coiled-coil region" evidence="2">
    <location>
        <begin position="1165"/>
        <end position="1195"/>
    </location>
</feature>
<dbReference type="Pfam" id="PF00400">
    <property type="entry name" value="WD40"/>
    <property type="match status" value="2"/>
</dbReference>
<feature type="compositionally biased region" description="Low complexity" evidence="3">
    <location>
        <begin position="1545"/>
        <end position="1556"/>
    </location>
</feature>
<feature type="compositionally biased region" description="Pro residues" evidence="3">
    <location>
        <begin position="1274"/>
        <end position="1296"/>
    </location>
</feature>
<feature type="region of interest" description="Disordered" evidence="3">
    <location>
        <begin position="95"/>
        <end position="118"/>
    </location>
</feature>
<dbReference type="Proteomes" id="UP000236621">
    <property type="component" value="Unassembled WGS sequence"/>
</dbReference>
<gene>
    <name evidence="5" type="ORF">TCAP_02973</name>
</gene>
<feature type="compositionally biased region" description="Low complexity" evidence="3">
    <location>
        <begin position="1218"/>
        <end position="1242"/>
    </location>
</feature>
<evidence type="ECO:0000256" key="2">
    <source>
        <dbReference type="SAM" id="Coils"/>
    </source>
</evidence>
<dbReference type="InterPro" id="IPR001487">
    <property type="entry name" value="Bromodomain"/>
</dbReference>
<feature type="compositionally biased region" description="Pro residues" evidence="3">
    <location>
        <begin position="1243"/>
        <end position="1252"/>
    </location>
</feature>
<feature type="region of interest" description="Disordered" evidence="3">
    <location>
        <begin position="1904"/>
        <end position="1953"/>
    </location>
</feature>
<evidence type="ECO:0000259" key="4">
    <source>
        <dbReference type="Pfam" id="PF00439"/>
    </source>
</evidence>
<dbReference type="OrthoDB" id="6252103at2759"/>
<feature type="compositionally biased region" description="Low complexity" evidence="3">
    <location>
        <begin position="1453"/>
        <end position="1485"/>
    </location>
</feature>
<feature type="compositionally biased region" description="Basic and acidic residues" evidence="3">
    <location>
        <begin position="1678"/>
        <end position="1691"/>
    </location>
</feature>
<dbReference type="SMART" id="SM00320">
    <property type="entry name" value="WD40"/>
    <property type="match status" value="8"/>
</dbReference>
<organism evidence="5 6">
    <name type="scientific">Tolypocladium capitatum</name>
    <dbReference type="NCBI Taxonomy" id="45235"/>
    <lineage>
        <taxon>Eukaryota</taxon>
        <taxon>Fungi</taxon>
        <taxon>Dikarya</taxon>
        <taxon>Ascomycota</taxon>
        <taxon>Pezizomycotina</taxon>
        <taxon>Sordariomycetes</taxon>
        <taxon>Hypocreomycetidae</taxon>
        <taxon>Hypocreales</taxon>
        <taxon>Ophiocordycipitaceae</taxon>
        <taxon>Tolypocladium</taxon>
    </lineage>
</organism>
<proteinExistence type="predicted"/>
<name>A0A2K3QHR2_9HYPO</name>
<feature type="compositionally biased region" description="Pro residues" evidence="3">
    <location>
        <begin position="1437"/>
        <end position="1452"/>
    </location>
</feature>
<dbReference type="InterPro" id="IPR036322">
    <property type="entry name" value="WD40_repeat_dom_sf"/>
</dbReference>
<feature type="compositionally biased region" description="Basic residues" evidence="3">
    <location>
        <begin position="1944"/>
        <end position="1953"/>
    </location>
</feature>
<dbReference type="InterPro" id="IPR052779">
    <property type="entry name" value="WDR62"/>
</dbReference>
<dbReference type="PANTHER" id="PTHR45589">
    <property type="entry name" value="WD REPEAT DOMAIN 62, ISOFORM G"/>
    <property type="match status" value="1"/>
</dbReference>
<dbReference type="PANTHER" id="PTHR45589:SF1">
    <property type="entry name" value="WD REPEAT DOMAIN 62, ISOFORM G"/>
    <property type="match status" value="1"/>
</dbReference>
<feature type="compositionally biased region" description="Low complexity" evidence="3">
    <location>
        <begin position="1005"/>
        <end position="1024"/>
    </location>
</feature>
<evidence type="ECO:0000313" key="5">
    <source>
        <dbReference type="EMBL" id="PNY27097.1"/>
    </source>
</evidence>
<feature type="compositionally biased region" description="Low complexity" evidence="3">
    <location>
        <begin position="1329"/>
        <end position="1341"/>
    </location>
</feature>
<accession>A0A2K3QHR2</accession>
<feature type="compositionally biased region" description="Polar residues" evidence="3">
    <location>
        <begin position="1643"/>
        <end position="1676"/>
    </location>
</feature>
<keyword evidence="1" id="KW-0103">Bromodomain</keyword>